<name>A0A162KXE0_9PROT</name>
<evidence type="ECO:0000256" key="3">
    <source>
        <dbReference type="RuleBase" id="RU003457"/>
    </source>
</evidence>
<keyword evidence="7" id="KW-0223">Dioxygenase</keyword>
<evidence type="ECO:0000259" key="5">
    <source>
        <dbReference type="Pfam" id="PF17954"/>
    </source>
</evidence>
<dbReference type="InterPro" id="IPR014710">
    <property type="entry name" value="RmlC-like_jellyroll"/>
</dbReference>
<evidence type="ECO:0000259" key="4">
    <source>
        <dbReference type="Pfam" id="PF02678"/>
    </source>
</evidence>
<dbReference type="InterPro" id="IPR003829">
    <property type="entry name" value="Pirin_N_dom"/>
</dbReference>
<dbReference type="Gene3D" id="2.60.120.10">
    <property type="entry name" value="Jelly Rolls"/>
    <property type="match status" value="2"/>
</dbReference>
<protein>
    <submittedName>
        <fullName evidence="6">Pirin family protein</fullName>
    </submittedName>
    <submittedName>
        <fullName evidence="7">Quercetin 2,3-dioxygenase</fullName>
    </submittedName>
</protein>
<feature type="binding site" evidence="2">
    <location>
        <position position="104"/>
    </location>
    <ligand>
        <name>Fe cation</name>
        <dbReference type="ChEBI" id="CHEBI:24875"/>
    </ligand>
</feature>
<feature type="binding site" evidence="2">
    <location>
        <position position="58"/>
    </location>
    <ligand>
        <name>Fe cation</name>
        <dbReference type="ChEBI" id="CHEBI:24875"/>
    </ligand>
</feature>
<dbReference type="Pfam" id="PF02678">
    <property type="entry name" value="Pirin"/>
    <property type="match status" value="1"/>
</dbReference>
<dbReference type="GeneID" id="97239362"/>
<organism evidence="7 8">
    <name type="scientific">Tistrella mobilis</name>
    <dbReference type="NCBI Taxonomy" id="171437"/>
    <lineage>
        <taxon>Bacteria</taxon>
        <taxon>Pseudomonadati</taxon>
        <taxon>Pseudomonadota</taxon>
        <taxon>Alphaproteobacteria</taxon>
        <taxon>Geminicoccales</taxon>
        <taxon>Geminicoccaceae</taxon>
        <taxon>Tistrella</taxon>
    </lineage>
</organism>
<dbReference type="CDD" id="cd20311">
    <property type="entry name" value="cupin_Yhhw_C"/>
    <property type="match status" value="1"/>
</dbReference>
<reference evidence="6 9" key="2">
    <citation type="journal article" date="2018" name="Nat. Biotechnol.">
        <title>A standardized bacterial taxonomy based on genome phylogeny substantially revises the tree of life.</title>
        <authorList>
            <person name="Parks D.H."/>
            <person name="Chuvochina M."/>
            <person name="Waite D.W."/>
            <person name="Rinke C."/>
            <person name="Skarshewski A."/>
            <person name="Chaumeil P.A."/>
            <person name="Hugenholtz P."/>
        </authorList>
    </citation>
    <scope>NUCLEOTIDE SEQUENCE [LARGE SCALE GENOMIC DNA]</scope>
    <source>
        <strain evidence="6">UBA8739</strain>
    </source>
</reference>
<dbReference type="OrthoDB" id="9780903at2"/>
<comment type="cofactor">
    <cofactor evidence="2">
        <name>Fe cation</name>
        <dbReference type="ChEBI" id="CHEBI:24875"/>
    </cofactor>
    <text evidence="2">Binds 1 Fe cation per subunit.</text>
</comment>
<dbReference type="InterPro" id="IPR012093">
    <property type="entry name" value="Pirin"/>
</dbReference>
<dbReference type="Proteomes" id="UP000075787">
    <property type="component" value="Unassembled WGS sequence"/>
</dbReference>
<accession>A0A162KXE0</accession>
<feature type="binding site" evidence="2">
    <location>
        <position position="102"/>
    </location>
    <ligand>
        <name>Fe cation</name>
        <dbReference type="ChEBI" id="CHEBI:24875"/>
    </ligand>
</feature>
<evidence type="ECO:0000313" key="6">
    <source>
        <dbReference type="EMBL" id="HAE47432.1"/>
    </source>
</evidence>
<gene>
    <name evidence="7" type="ORF">AUP44_05180</name>
    <name evidence="6" type="ORF">DCK97_08430</name>
</gene>
<feature type="domain" description="Quercetin 2,3-dioxygenase C-terminal cupin" evidence="5">
    <location>
        <begin position="147"/>
        <end position="231"/>
    </location>
</feature>
<dbReference type="AlphaFoldDB" id="A0A162KXE0"/>
<comment type="caution">
    <text evidence="7">The sequence shown here is derived from an EMBL/GenBank/DDBJ whole genome shotgun (WGS) entry which is preliminary data.</text>
</comment>
<comment type="similarity">
    <text evidence="1 3">Belongs to the pirin family.</text>
</comment>
<reference evidence="7 8" key="1">
    <citation type="submission" date="2015-12" db="EMBL/GenBank/DDBJ databases">
        <title>Genome sequence of Tistrella mobilis MCCC 1A02139.</title>
        <authorList>
            <person name="Lu L."/>
            <person name="Lai Q."/>
            <person name="Shao Z."/>
            <person name="Qian P."/>
        </authorList>
    </citation>
    <scope>NUCLEOTIDE SEQUENCE [LARGE SCALE GENOMIC DNA]</scope>
    <source>
        <strain evidence="7 8">MCCC 1A02139</strain>
    </source>
</reference>
<proteinExistence type="inferred from homology"/>
<evidence type="ECO:0000313" key="7">
    <source>
        <dbReference type="EMBL" id="KYO52382.1"/>
    </source>
</evidence>
<dbReference type="Proteomes" id="UP000257706">
    <property type="component" value="Unassembled WGS sequence"/>
</dbReference>
<feature type="domain" description="Pirin N-terminal" evidence="4">
    <location>
        <begin position="13"/>
        <end position="120"/>
    </location>
</feature>
<dbReference type="PANTHER" id="PTHR43212:SF3">
    <property type="entry name" value="QUERCETIN 2,3-DIOXYGENASE"/>
    <property type="match status" value="1"/>
</dbReference>
<keyword evidence="7" id="KW-0560">Oxidoreductase</keyword>
<dbReference type="SUPFAM" id="SSF51182">
    <property type="entry name" value="RmlC-like cupins"/>
    <property type="match status" value="1"/>
</dbReference>
<sequence length="233" mass="25325">MTTIIRRAEDRGHVDFGWLNSHHSFSFGHYFDPNHMGFGPLRVINDDRVAPAGGFPTHPHRDMEIISYVLEGGLEHRDSLGTGSVIRPGDVQRMTAGTGIRHSEFNASRTDPVHFLQIWIIPEAEGLAPGYEQKTFAEAEKTGRLRLVGSRTGREGSITIHRDVDLYAGLLPEGAAASHDLAQGRIAWVQVARGRVKLGDEVLKEGDGAAITGGRIDLAGLDGAEVLVFDMAA</sequence>
<evidence type="ECO:0000313" key="8">
    <source>
        <dbReference type="Proteomes" id="UP000075787"/>
    </source>
</evidence>
<feature type="binding site" evidence="2">
    <location>
        <position position="60"/>
    </location>
    <ligand>
        <name>Fe cation</name>
        <dbReference type="ChEBI" id="CHEBI:24875"/>
    </ligand>
</feature>
<evidence type="ECO:0000256" key="1">
    <source>
        <dbReference type="ARBA" id="ARBA00008416"/>
    </source>
</evidence>
<dbReference type="InterPro" id="IPR011051">
    <property type="entry name" value="RmlC_Cupin_sf"/>
</dbReference>
<dbReference type="PIRSF" id="PIRSF006232">
    <property type="entry name" value="Pirin"/>
    <property type="match status" value="1"/>
</dbReference>
<dbReference type="GO" id="GO:0051213">
    <property type="term" value="F:dioxygenase activity"/>
    <property type="evidence" value="ECO:0007669"/>
    <property type="project" value="UniProtKB-KW"/>
</dbReference>
<evidence type="ECO:0000313" key="9">
    <source>
        <dbReference type="Proteomes" id="UP000257706"/>
    </source>
</evidence>
<dbReference type="CDD" id="cd02910">
    <property type="entry name" value="cupin_Yhhw_N"/>
    <property type="match status" value="1"/>
</dbReference>
<dbReference type="RefSeq" id="WP_062764156.1">
    <property type="nucleotide sequence ID" value="NZ_CP121024.1"/>
</dbReference>
<dbReference type="InterPro" id="IPR041602">
    <property type="entry name" value="Quercetinase_C"/>
</dbReference>
<keyword evidence="2" id="KW-0479">Metal-binding</keyword>
<dbReference type="EMBL" id="LPZR01000156">
    <property type="protein sequence ID" value="KYO52382.1"/>
    <property type="molecule type" value="Genomic_DNA"/>
</dbReference>
<dbReference type="EMBL" id="DMAI01000130">
    <property type="protein sequence ID" value="HAE47432.1"/>
    <property type="molecule type" value="Genomic_DNA"/>
</dbReference>
<dbReference type="GO" id="GO:0046872">
    <property type="term" value="F:metal ion binding"/>
    <property type="evidence" value="ECO:0007669"/>
    <property type="project" value="UniProtKB-KW"/>
</dbReference>
<dbReference type="Pfam" id="PF17954">
    <property type="entry name" value="Pirin_C_2"/>
    <property type="match status" value="1"/>
</dbReference>
<keyword evidence="2" id="KW-0408">Iron</keyword>
<evidence type="ECO:0000256" key="2">
    <source>
        <dbReference type="PIRSR" id="PIRSR006232-1"/>
    </source>
</evidence>
<dbReference type="PANTHER" id="PTHR43212">
    <property type="entry name" value="QUERCETIN 2,3-DIOXYGENASE"/>
    <property type="match status" value="1"/>
</dbReference>